<dbReference type="Proteomes" id="UP000199013">
    <property type="component" value="Unassembled WGS sequence"/>
</dbReference>
<dbReference type="Gene3D" id="3.40.1440.10">
    <property type="entry name" value="GIY-YIG endonuclease"/>
    <property type="match status" value="1"/>
</dbReference>
<reference evidence="2" key="1">
    <citation type="submission" date="2016-02" db="EMBL/GenBank/DDBJ databases">
        <authorList>
            <person name="Wibberg D."/>
        </authorList>
    </citation>
    <scope>NUCLEOTIDE SEQUENCE [LARGE SCALE GENOMIC DNA]</scope>
</reference>
<dbReference type="InterPro" id="IPR035901">
    <property type="entry name" value="GIY-YIG_endonuc_sf"/>
</dbReference>
<keyword evidence="2" id="KW-1185">Reference proteome</keyword>
<dbReference type="AlphaFoldDB" id="A0A1C3PCB8"/>
<name>A0A1C3PCB8_9ACTN</name>
<dbReference type="EMBL" id="FLUV01002205">
    <property type="protein sequence ID" value="SBW27308.1"/>
    <property type="molecule type" value="Genomic_DNA"/>
</dbReference>
<gene>
    <name evidence="1" type="ORF">FDG2_5268</name>
</gene>
<evidence type="ECO:0000313" key="2">
    <source>
        <dbReference type="Proteomes" id="UP000199013"/>
    </source>
</evidence>
<sequence>MTAPAGTVGTVYLIHFDRPYRHAAHYTGWTVDLDTRLAEHAAGRGARLLAVVQAAGIGWRLARTWPGTRSRERQIKKQGGASRFCPLCGVRPHAT</sequence>
<organism evidence="1 2">
    <name type="scientific">Candidatus Protofrankia californiensis</name>
    <dbReference type="NCBI Taxonomy" id="1839754"/>
    <lineage>
        <taxon>Bacteria</taxon>
        <taxon>Bacillati</taxon>
        <taxon>Actinomycetota</taxon>
        <taxon>Actinomycetes</taxon>
        <taxon>Frankiales</taxon>
        <taxon>Frankiaceae</taxon>
        <taxon>Protofrankia</taxon>
    </lineage>
</organism>
<protein>
    <recommendedName>
        <fullName evidence="3">GIY-YIG domain-containing protein</fullName>
    </recommendedName>
</protein>
<evidence type="ECO:0008006" key="3">
    <source>
        <dbReference type="Google" id="ProtNLM"/>
    </source>
</evidence>
<accession>A0A1C3PCB8</accession>
<proteinExistence type="predicted"/>
<evidence type="ECO:0000313" key="1">
    <source>
        <dbReference type="EMBL" id="SBW27308.1"/>
    </source>
</evidence>